<evidence type="ECO:0000256" key="7">
    <source>
        <dbReference type="SAM" id="Phobius"/>
    </source>
</evidence>
<feature type="active site" description="Phosphocysteine intermediate" evidence="5">
    <location>
        <position position="665"/>
    </location>
</feature>
<keyword evidence="12" id="KW-1185">Reference proteome</keyword>
<dbReference type="SUPFAM" id="SSF52799">
    <property type="entry name" value="(Phosphotyrosine protein) phosphatases II"/>
    <property type="match status" value="1"/>
</dbReference>
<dbReference type="Pfam" id="PF26155">
    <property type="entry name" value="PTPRR_N"/>
    <property type="match status" value="1"/>
</dbReference>
<dbReference type="Pfam" id="PF00102">
    <property type="entry name" value="Y_phosphatase"/>
    <property type="match status" value="1"/>
</dbReference>
<dbReference type="EC" id="3.1.3.48" evidence="1"/>
<reference evidence="11 12" key="1">
    <citation type="submission" date="2024-06" db="EMBL/GenBank/DDBJ databases">
        <authorList>
            <person name="Pan Q."/>
            <person name="Wen M."/>
            <person name="Jouanno E."/>
            <person name="Zahm M."/>
            <person name="Klopp C."/>
            <person name="Cabau C."/>
            <person name="Louis A."/>
            <person name="Berthelot C."/>
            <person name="Parey E."/>
            <person name="Roest Crollius H."/>
            <person name="Montfort J."/>
            <person name="Robinson-Rechavi M."/>
            <person name="Bouchez O."/>
            <person name="Lampietro C."/>
            <person name="Lopez Roques C."/>
            <person name="Donnadieu C."/>
            <person name="Postlethwait J."/>
            <person name="Bobe J."/>
            <person name="Verreycken H."/>
            <person name="Guiguen Y."/>
        </authorList>
    </citation>
    <scope>NUCLEOTIDE SEQUENCE [LARGE SCALE GENOMIC DNA]</scope>
    <source>
        <strain evidence="11">Up_M1</strain>
        <tissue evidence="11">Testis</tissue>
    </source>
</reference>
<feature type="binding site" evidence="6">
    <location>
        <position position="709"/>
    </location>
    <ligand>
        <name>substrate</name>
    </ligand>
</feature>
<feature type="chain" id="PRO_5044833159" description="protein-tyrosine-phosphatase" evidence="8">
    <location>
        <begin position="24"/>
        <end position="734"/>
    </location>
</feature>
<dbReference type="AlphaFoldDB" id="A0ABD0WC04"/>
<feature type="binding site" evidence="6">
    <location>
        <position position="631"/>
    </location>
    <ligand>
        <name>substrate</name>
    </ligand>
</feature>
<dbReference type="InterPro" id="IPR016130">
    <property type="entry name" value="Tyr_Pase_AS"/>
</dbReference>
<dbReference type="EMBL" id="JAGEUA010000008">
    <property type="protein sequence ID" value="KAL0967235.1"/>
    <property type="molecule type" value="Genomic_DNA"/>
</dbReference>
<dbReference type="InterPro" id="IPR029021">
    <property type="entry name" value="Prot-tyrosine_phosphatase-like"/>
</dbReference>
<evidence type="ECO:0000256" key="3">
    <source>
        <dbReference type="ARBA" id="ARBA00022801"/>
    </source>
</evidence>
<organism evidence="11 12">
    <name type="scientific">Umbra pygmaea</name>
    <name type="common">Eastern mudminnow</name>
    <dbReference type="NCBI Taxonomy" id="75934"/>
    <lineage>
        <taxon>Eukaryota</taxon>
        <taxon>Metazoa</taxon>
        <taxon>Chordata</taxon>
        <taxon>Craniata</taxon>
        <taxon>Vertebrata</taxon>
        <taxon>Euteleostomi</taxon>
        <taxon>Actinopterygii</taxon>
        <taxon>Neopterygii</taxon>
        <taxon>Teleostei</taxon>
        <taxon>Protacanthopterygii</taxon>
        <taxon>Esociformes</taxon>
        <taxon>Umbridae</taxon>
        <taxon>Umbra</taxon>
    </lineage>
</organism>
<dbReference type="InterPro" id="IPR000387">
    <property type="entry name" value="Tyr_Pase_dom"/>
</dbReference>
<accession>A0ABD0WC04</accession>
<feature type="domain" description="Tyrosine-protein phosphatase" evidence="9">
    <location>
        <begin position="470"/>
        <end position="724"/>
    </location>
</feature>
<feature type="domain" description="Tyrosine specific protein phosphatases" evidence="10">
    <location>
        <begin position="639"/>
        <end position="715"/>
    </location>
</feature>
<keyword evidence="7" id="KW-0812">Transmembrane</keyword>
<dbReference type="PANTHER" id="PTHR46198:SF2">
    <property type="entry name" value="RECEPTOR-TYPE TYROSINE-PROTEIN PHOSPHATASE R"/>
    <property type="match status" value="1"/>
</dbReference>
<evidence type="ECO:0000313" key="11">
    <source>
        <dbReference type="EMBL" id="KAL0967235.1"/>
    </source>
</evidence>
<evidence type="ECO:0000256" key="1">
    <source>
        <dbReference type="ARBA" id="ARBA00013064"/>
    </source>
</evidence>
<evidence type="ECO:0000256" key="5">
    <source>
        <dbReference type="PIRSR" id="PIRSR608356-50"/>
    </source>
</evidence>
<dbReference type="GO" id="GO:0004725">
    <property type="term" value="F:protein tyrosine phosphatase activity"/>
    <property type="evidence" value="ECO:0007669"/>
    <property type="project" value="UniProtKB-EC"/>
</dbReference>
<keyword evidence="4" id="KW-0904">Protein phosphatase</keyword>
<comment type="caution">
    <text evidence="11">The sequence shown here is derived from an EMBL/GenBank/DDBJ whole genome shotgun (WGS) entry which is preliminary data.</text>
</comment>
<dbReference type="InterPro" id="IPR059011">
    <property type="entry name" value="PTPRR_N"/>
</dbReference>
<dbReference type="Gene3D" id="3.90.190.10">
    <property type="entry name" value="Protein tyrosine phosphatase superfamily"/>
    <property type="match status" value="1"/>
</dbReference>
<dbReference type="PRINTS" id="PR01778">
    <property type="entry name" value="KIMPTPASE"/>
</dbReference>
<feature type="transmembrane region" description="Helical" evidence="7">
    <location>
        <begin position="272"/>
        <end position="295"/>
    </location>
</feature>
<dbReference type="SMART" id="SM00194">
    <property type="entry name" value="PTPc"/>
    <property type="match status" value="1"/>
</dbReference>
<name>A0ABD0WC04_UMBPY</name>
<dbReference type="Proteomes" id="UP001557470">
    <property type="component" value="Unassembled WGS sequence"/>
</dbReference>
<keyword evidence="3" id="KW-0378">Hydrolase</keyword>
<evidence type="ECO:0000256" key="6">
    <source>
        <dbReference type="PIRSR" id="PIRSR608356-51"/>
    </source>
</evidence>
<dbReference type="FunFam" id="3.90.190.10:FF:000020">
    <property type="entry name" value="Tyrosine-protein phosphatase non-receptor type 5"/>
    <property type="match status" value="1"/>
</dbReference>
<protein>
    <recommendedName>
        <fullName evidence="1">protein-tyrosine-phosphatase</fullName>
        <ecNumber evidence="1">3.1.3.48</ecNumber>
    </recommendedName>
</protein>
<keyword evidence="2" id="KW-0597">Phosphoprotein</keyword>
<proteinExistence type="predicted"/>
<evidence type="ECO:0000256" key="2">
    <source>
        <dbReference type="ARBA" id="ARBA00022553"/>
    </source>
</evidence>
<evidence type="ECO:0000259" key="10">
    <source>
        <dbReference type="PROSITE" id="PS50056"/>
    </source>
</evidence>
<keyword evidence="7" id="KW-0472">Membrane</keyword>
<dbReference type="PANTHER" id="PTHR46198">
    <property type="entry name" value="PROTEIN-TYROSINE-PHOSPHATASE"/>
    <property type="match status" value="1"/>
</dbReference>
<evidence type="ECO:0000313" key="12">
    <source>
        <dbReference type="Proteomes" id="UP001557470"/>
    </source>
</evidence>
<evidence type="ECO:0000256" key="8">
    <source>
        <dbReference type="SAM" id="SignalP"/>
    </source>
</evidence>
<dbReference type="PRINTS" id="PR00700">
    <property type="entry name" value="PRTYPHPHTASE"/>
</dbReference>
<feature type="signal peptide" evidence="8">
    <location>
        <begin position="1"/>
        <end position="23"/>
    </location>
</feature>
<dbReference type="InterPro" id="IPR003595">
    <property type="entry name" value="Tyr_Pase_cat"/>
</dbReference>
<dbReference type="PROSITE" id="PS50056">
    <property type="entry name" value="TYR_PHOSPHATASE_2"/>
    <property type="match status" value="1"/>
</dbReference>
<dbReference type="SMART" id="SM00404">
    <property type="entry name" value="PTPc_motif"/>
    <property type="match status" value="1"/>
</dbReference>
<dbReference type="InterPro" id="IPR000242">
    <property type="entry name" value="PTP_cat"/>
</dbReference>
<evidence type="ECO:0000259" key="9">
    <source>
        <dbReference type="PROSITE" id="PS50055"/>
    </source>
</evidence>
<dbReference type="PROSITE" id="PS50055">
    <property type="entry name" value="TYR_PHOSPHATASE_PTP"/>
    <property type="match status" value="1"/>
</dbReference>
<keyword evidence="7" id="KW-1133">Transmembrane helix</keyword>
<keyword evidence="8" id="KW-0732">Signal</keyword>
<sequence>MQRRRSGLLMFFSLLLQPGITDGFSGDHDQYMTRTSAGSRLSNHPVLVYRHMDADGQERTLGLGTLGWQRGSDRERDIIHAQHRARLDSFRLDSLRAQHQARVGSLLSQSAQTHAMLTKLMPGALRETRLRQTNRGHGAVSLLAQPEHKVRVENAQISARFIVTVNLQVDVNRLNTSLLRLFRERVAAALDISPSHVHINRLNGRKNGIELYVSSDRSGAMEPLPAEEVIQSLNIKNLHRNLRRFGVIEVTTEKNVLQGPHERDNVWTKEGLYAVVIFLTIFIIVITCLMVLYRLKEKAECSDRQIKEQAAFPCRDIHLRPVPAAIPVLIVGAKPQVPPSSMVKAEPAPIFTPIPTPRTCRPPPTAPIPIPPKTNPSSCSPPQLPPACELKPCLSTSPSPFRMKPAAGLQERRGSNVSLVLDMSSLATVEPLNSGVVNPRERVVQEYLQTAGRALSRQHLRDVVRNTHTLQAEFAEIPMNFVDPQDLDIPSHGTKNRYKTILPNPHSRVILKTKSSFDPLSSYINANYIRGYRGDEKAFIATQGPMINTVNDFWQMAWQEECPVIVMITKLKEKNEKCVLYWPEKRGIYGKVEVLINHVKECDHYTCRTLTLKQGAQSRVVNHYWYTSWPDHKTPDSAQPLLQLMRDVEEDRASAESQGPVIIHCSAGIGRTGCFIATTIGCKQIELEGVVDVLGIVCQLRADRGGMIQTEEQYQFVHHALSLFETHLSAEPGQ</sequence>
<gene>
    <name evidence="11" type="ORF">UPYG_G00249560</name>
</gene>
<feature type="binding site" evidence="6">
    <location>
        <begin position="665"/>
        <end position="671"/>
    </location>
    <ligand>
        <name>substrate</name>
    </ligand>
</feature>
<dbReference type="InterPro" id="IPR008356">
    <property type="entry name" value="Tyr_Pase_KIM-con"/>
</dbReference>
<evidence type="ECO:0000256" key="4">
    <source>
        <dbReference type="ARBA" id="ARBA00022912"/>
    </source>
</evidence>
<dbReference type="PROSITE" id="PS00383">
    <property type="entry name" value="TYR_PHOSPHATASE_1"/>
    <property type="match status" value="1"/>
</dbReference>